<proteinExistence type="predicted"/>
<name>A0AAQ0ELE9_9CHLA</name>
<organism evidence="2 4">
    <name type="scientific">Chlamydia suis</name>
    <dbReference type="NCBI Taxonomy" id="83559"/>
    <lineage>
        <taxon>Bacteria</taxon>
        <taxon>Pseudomonadati</taxon>
        <taxon>Chlamydiota</taxon>
        <taxon>Chlamydiia</taxon>
        <taxon>Chlamydiales</taxon>
        <taxon>Chlamydiaceae</taxon>
        <taxon>Chlamydia/Chlamydophila group</taxon>
        <taxon>Chlamydia</taxon>
    </lineage>
</organism>
<dbReference type="EMBL" id="CP063185">
    <property type="protein sequence ID" value="QYC74432.1"/>
    <property type="molecule type" value="Genomic_DNA"/>
</dbReference>
<evidence type="ECO:0000313" key="1">
    <source>
        <dbReference type="EMBL" id="QHP83655.1"/>
    </source>
</evidence>
<protein>
    <submittedName>
        <fullName evidence="2">Uncharacterized protein</fullName>
    </submittedName>
</protein>
<accession>A0AAQ0ELE9</accession>
<evidence type="ECO:0000313" key="2">
    <source>
        <dbReference type="EMBL" id="QYC74432.1"/>
    </source>
</evidence>
<sequence length="69" mass="8040">MKKFFFLIITTIALLTPGCSYEPPKREYILAHRCSPLFKHAQTLDFSLAQAIFEKTFSPPLNPEEYFQN</sequence>
<reference evidence="1 3" key="1">
    <citation type="submission" date="2019-01" db="EMBL/GenBank/DDBJ databases">
        <title>Whole genome sequencing and annotation enables comparative genome analysis that reveals unique features of the Chlamydia suis R19 Genome.</title>
        <authorList>
            <person name="Dimond Z.E."/>
        </authorList>
    </citation>
    <scope>NUCLEOTIDE SEQUENCE [LARGE SCALE GENOMIC DNA]</scope>
    <source>
        <strain evidence="1 3">R19</strain>
    </source>
</reference>
<dbReference type="AlphaFoldDB" id="A0AAQ0ELE9"/>
<keyword evidence="3" id="KW-1185">Reference proteome</keyword>
<dbReference type="EMBL" id="CP035278">
    <property type="protein sequence ID" value="QHP83655.1"/>
    <property type="molecule type" value="Genomic_DNA"/>
</dbReference>
<dbReference type="RefSeq" id="WP_080122363.1">
    <property type="nucleotide sequence ID" value="NZ_CP035278.1"/>
</dbReference>
<dbReference type="Proteomes" id="UP000825134">
    <property type="component" value="Chromosome"/>
</dbReference>
<reference evidence="2" key="2">
    <citation type="journal article" date="2021" name="Front. Microbiol.">
        <title>Generation of Tetracycline and Rifamycin Resistant Chlamydia Suis Recombinants.</title>
        <authorList>
            <person name="Marti H."/>
            <person name="Bommana S."/>
            <person name="Read T.D."/>
            <person name="Pesch T."/>
            <person name="Prahauser B."/>
            <person name="Dean D."/>
            <person name="Borel N."/>
        </authorList>
    </citation>
    <scope>NUCLEOTIDE SEQUENCE</scope>
    <source>
        <strain evidence="2">208.1</strain>
    </source>
</reference>
<evidence type="ECO:0000313" key="4">
    <source>
        <dbReference type="Proteomes" id="UP000825134"/>
    </source>
</evidence>
<dbReference type="Proteomes" id="UP000512184">
    <property type="component" value="Chromosome"/>
</dbReference>
<gene>
    <name evidence="1" type="primary">hypothetical protein</name>
    <name evidence="1" type="ORF">Chls_780</name>
    <name evidence="2" type="ORF">INQ84_00190</name>
</gene>
<evidence type="ECO:0000313" key="3">
    <source>
        <dbReference type="Proteomes" id="UP000512184"/>
    </source>
</evidence>